<sequence length="82" mass="8386">MKYIPKGLTAGNVAIGVGVVLLAPIVLPILGSVAKPIIKSVIKGTLIAYDGVKVTIAEAKESLEDITAEAKAEVASKATVEE</sequence>
<gene>
    <name evidence="2" type="ordered locus">HRM2_41340</name>
</gene>
<dbReference type="RefSeq" id="WP_015905924.1">
    <property type="nucleotide sequence ID" value="NC_012108.1"/>
</dbReference>
<keyword evidence="3" id="KW-1185">Reference proteome</keyword>
<dbReference type="KEGG" id="dat:HRM2_41340"/>
<name>C0QCV9_DESAH</name>
<evidence type="ECO:0000313" key="3">
    <source>
        <dbReference type="Proteomes" id="UP000000442"/>
    </source>
</evidence>
<dbReference type="InterPro" id="IPR033456">
    <property type="entry name" value="DUF5132"/>
</dbReference>
<feature type="transmembrane region" description="Helical" evidence="1">
    <location>
        <begin position="12"/>
        <end position="33"/>
    </location>
</feature>
<evidence type="ECO:0008006" key="4">
    <source>
        <dbReference type="Google" id="ProtNLM"/>
    </source>
</evidence>
<dbReference type="eggNOG" id="ENOG5033DKD">
    <property type="taxonomic scope" value="Bacteria"/>
</dbReference>
<reference evidence="2 3" key="1">
    <citation type="journal article" date="2009" name="Environ. Microbiol.">
        <title>Genome sequence of Desulfobacterium autotrophicum HRM2, a marine sulfate reducer oxidizing organic carbon completely to carbon dioxide.</title>
        <authorList>
            <person name="Strittmatter A.W."/>
            <person name="Liesegang H."/>
            <person name="Rabus R."/>
            <person name="Decker I."/>
            <person name="Amann J."/>
            <person name="Andres S."/>
            <person name="Henne A."/>
            <person name="Fricke W.F."/>
            <person name="Martinez-Arias R."/>
            <person name="Bartels D."/>
            <person name="Goesmann A."/>
            <person name="Krause L."/>
            <person name="Puehler A."/>
            <person name="Klenk H.P."/>
            <person name="Richter M."/>
            <person name="Schuler M."/>
            <person name="Gloeckner F.O."/>
            <person name="Meyerdierks A."/>
            <person name="Gottschalk G."/>
            <person name="Amann R."/>
        </authorList>
    </citation>
    <scope>NUCLEOTIDE SEQUENCE [LARGE SCALE GENOMIC DNA]</scope>
    <source>
        <strain evidence="3">ATCC 43914 / DSM 3382 / HRM2</strain>
    </source>
</reference>
<evidence type="ECO:0000313" key="2">
    <source>
        <dbReference type="EMBL" id="ACN17191.1"/>
    </source>
</evidence>
<dbReference type="HOGENOM" id="CLU_171738_0_0_7"/>
<dbReference type="AlphaFoldDB" id="C0QCV9"/>
<keyword evidence="1" id="KW-0812">Transmembrane</keyword>
<protein>
    <recommendedName>
        <fullName evidence="4">DUF5132 domain-containing protein</fullName>
    </recommendedName>
</protein>
<keyword evidence="1" id="KW-0472">Membrane</keyword>
<evidence type="ECO:0000256" key="1">
    <source>
        <dbReference type="SAM" id="Phobius"/>
    </source>
</evidence>
<accession>C0QCV9</accession>
<dbReference type="Proteomes" id="UP000000442">
    <property type="component" value="Chromosome"/>
</dbReference>
<dbReference type="EMBL" id="CP001087">
    <property type="protein sequence ID" value="ACN17191.1"/>
    <property type="molecule type" value="Genomic_DNA"/>
</dbReference>
<dbReference type="Pfam" id="PF17195">
    <property type="entry name" value="DUF5132"/>
    <property type="match status" value="1"/>
</dbReference>
<proteinExistence type="predicted"/>
<keyword evidence="1" id="KW-1133">Transmembrane helix</keyword>
<organism evidence="2 3">
    <name type="scientific">Desulforapulum autotrophicum (strain ATCC 43914 / DSM 3382 / VKM B-1955 / HRM2)</name>
    <name type="common">Desulfobacterium autotrophicum</name>
    <dbReference type="NCBI Taxonomy" id="177437"/>
    <lineage>
        <taxon>Bacteria</taxon>
        <taxon>Pseudomonadati</taxon>
        <taxon>Thermodesulfobacteriota</taxon>
        <taxon>Desulfobacteria</taxon>
        <taxon>Desulfobacterales</taxon>
        <taxon>Desulfobacteraceae</taxon>
        <taxon>Desulforapulum</taxon>
    </lineage>
</organism>
<dbReference type="STRING" id="177437.HRM2_41340"/>